<keyword evidence="1" id="KW-0805">Transcription regulation</keyword>
<protein>
    <submittedName>
        <fullName evidence="7">TetR family transcriptional regulator</fullName>
    </submittedName>
</protein>
<evidence type="ECO:0000256" key="2">
    <source>
        <dbReference type="ARBA" id="ARBA00023125"/>
    </source>
</evidence>
<dbReference type="RefSeq" id="WP_094813216.1">
    <property type="nucleotide sequence ID" value="NZ_NEVU01000002.1"/>
</dbReference>
<feature type="domain" description="HTH tetR-type" evidence="6">
    <location>
        <begin position="22"/>
        <end position="82"/>
    </location>
</feature>
<accession>A0A261VN88</accession>
<dbReference type="Proteomes" id="UP000216429">
    <property type="component" value="Unassembled WGS sequence"/>
</dbReference>
<dbReference type="Pfam" id="PF00440">
    <property type="entry name" value="TetR_N"/>
    <property type="match status" value="1"/>
</dbReference>
<dbReference type="PANTHER" id="PTHR30055">
    <property type="entry name" value="HTH-TYPE TRANSCRIPTIONAL REGULATOR RUTR"/>
    <property type="match status" value="1"/>
</dbReference>
<keyword evidence="3" id="KW-0804">Transcription</keyword>
<dbReference type="InterPro" id="IPR001647">
    <property type="entry name" value="HTH_TetR"/>
</dbReference>
<dbReference type="PANTHER" id="PTHR30055:SF234">
    <property type="entry name" value="HTH-TYPE TRANSCRIPTIONAL REGULATOR BETI"/>
    <property type="match status" value="1"/>
</dbReference>
<name>A0A261VN88_9BORD</name>
<evidence type="ECO:0000313" key="7">
    <source>
        <dbReference type="EMBL" id="OZI75030.1"/>
    </source>
</evidence>
<dbReference type="Pfam" id="PF17938">
    <property type="entry name" value="TetR_C_29"/>
    <property type="match status" value="1"/>
</dbReference>
<organism evidence="7 8">
    <name type="scientific">Bordetella genomosp. 12</name>
    <dbReference type="NCBI Taxonomy" id="463035"/>
    <lineage>
        <taxon>Bacteria</taxon>
        <taxon>Pseudomonadati</taxon>
        <taxon>Pseudomonadota</taxon>
        <taxon>Betaproteobacteria</taxon>
        <taxon>Burkholderiales</taxon>
        <taxon>Alcaligenaceae</taxon>
        <taxon>Bordetella</taxon>
    </lineage>
</organism>
<dbReference type="SUPFAM" id="SSF48498">
    <property type="entry name" value="Tetracyclin repressor-like, C-terminal domain"/>
    <property type="match status" value="1"/>
</dbReference>
<evidence type="ECO:0000256" key="3">
    <source>
        <dbReference type="ARBA" id="ARBA00023163"/>
    </source>
</evidence>
<evidence type="ECO:0000256" key="4">
    <source>
        <dbReference type="PROSITE-ProRule" id="PRU00335"/>
    </source>
</evidence>
<evidence type="ECO:0000256" key="1">
    <source>
        <dbReference type="ARBA" id="ARBA00023015"/>
    </source>
</evidence>
<evidence type="ECO:0000256" key="5">
    <source>
        <dbReference type="SAM" id="MobiDB-lite"/>
    </source>
</evidence>
<dbReference type="Gene3D" id="1.10.357.10">
    <property type="entry name" value="Tetracycline Repressor, domain 2"/>
    <property type="match status" value="1"/>
</dbReference>
<dbReference type="GO" id="GO:0003700">
    <property type="term" value="F:DNA-binding transcription factor activity"/>
    <property type="evidence" value="ECO:0007669"/>
    <property type="project" value="TreeGrafter"/>
</dbReference>
<dbReference type="InterPro" id="IPR009057">
    <property type="entry name" value="Homeodomain-like_sf"/>
</dbReference>
<dbReference type="EMBL" id="NEVU01000002">
    <property type="protein sequence ID" value="OZI75030.1"/>
    <property type="molecule type" value="Genomic_DNA"/>
</dbReference>
<dbReference type="PRINTS" id="PR00455">
    <property type="entry name" value="HTHTETR"/>
</dbReference>
<dbReference type="PROSITE" id="PS50977">
    <property type="entry name" value="HTH_TETR_2"/>
    <property type="match status" value="1"/>
</dbReference>
<gene>
    <name evidence="7" type="ORF">CAL22_11495</name>
</gene>
<sequence length="223" mass="24696">MLTSQAPQPPRRPGRPPRPDAHATRALLLDTATAQFAQHGVAATTIARIAQAAGVTPAMVHYYFRNRDALLDTLVAERLVPLIEYVWSPPGKARSPRDMVRAIVARLMECAAQRPWLPPLWMREVVNEGGELRERVLSHLPTDRLRAFAQELAQAQARGQVHAGIDPRLVFLSILGTTLLPLATAGVWRRVWDQEQALDTAAISAHACALIEHGLFPSTRRRP</sequence>
<keyword evidence="8" id="KW-1185">Reference proteome</keyword>
<keyword evidence="2 4" id="KW-0238">DNA-binding</keyword>
<reference evidence="8" key="1">
    <citation type="submission" date="2017-05" db="EMBL/GenBank/DDBJ databases">
        <title>Complete and WGS of Bordetella genogroups.</title>
        <authorList>
            <person name="Spilker T."/>
            <person name="Lipuma J."/>
        </authorList>
    </citation>
    <scope>NUCLEOTIDE SEQUENCE [LARGE SCALE GENOMIC DNA]</scope>
    <source>
        <strain evidence="8">AU6712</strain>
    </source>
</reference>
<comment type="caution">
    <text evidence="7">The sequence shown here is derived from an EMBL/GenBank/DDBJ whole genome shotgun (WGS) entry which is preliminary data.</text>
</comment>
<feature type="region of interest" description="Disordered" evidence="5">
    <location>
        <begin position="1"/>
        <end position="21"/>
    </location>
</feature>
<dbReference type="SUPFAM" id="SSF46689">
    <property type="entry name" value="Homeodomain-like"/>
    <property type="match status" value="1"/>
</dbReference>
<dbReference type="InterPro" id="IPR041474">
    <property type="entry name" value="NicS_C"/>
</dbReference>
<dbReference type="InterPro" id="IPR036271">
    <property type="entry name" value="Tet_transcr_reg_TetR-rel_C_sf"/>
</dbReference>
<evidence type="ECO:0000259" key="6">
    <source>
        <dbReference type="PROSITE" id="PS50977"/>
    </source>
</evidence>
<dbReference type="AlphaFoldDB" id="A0A261VN88"/>
<proteinExistence type="predicted"/>
<evidence type="ECO:0000313" key="8">
    <source>
        <dbReference type="Proteomes" id="UP000216429"/>
    </source>
</evidence>
<dbReference type="OrthoDB" id="2356263at2"/>
<feature type="DNA-binding region" description="H-T-H motif" evidence="4">
    <location>
        <begin position="45"/>
        <end position="64"/>
    </location>
</feature>
<dbReference type="GO" id="GO:0000976">
    <property type="term" value="F:transcription cis-regulatory region binding"/>
    <property type="evidence" value="ECO:0007669"/>
    <property type="project" value="TreeGrafter"/>
</dbReference>
<dbReference type="InterPro" id="IPR050109">
    <property type="entry name" value="HTH-type_TetR-like_transc_reg"/>
</dbReference>